<feature type="compositionally biased region" description="Acidic residues" evidence="1">
    <location>
        <begin position="49"/>
        <end position="59"/>
    </location>
</feature>
<feature type="signal peptide" evidence="3">
    <location>
        <begin position="1"/>
        <end position="17"/>
    </location>
</feature>
<dbReference type="AlphaFoldDB" id="A0A8J6AP27"/>
<evidence type="ECO:0000256" key="1">
    <source>
        <dbReference type="SAM" id="MobiDB-lite"/>
    </source>
</evidence>
<feature type="region of interest" description="Disordered" evidence="1">
    <location>
        <begin position="19"/>
        <end position="151"/>
    </location>
</feature>
<evidence type="ECO:0000256" key="3">
    <source>
        <dbReference type="SAM" id="SignalP"/>
    </source>
</evidence>
<name>A0A8J6AP27_GALPY</name>
<dbReference type="GO" id="GO:0005886">
    <property type="term" value="C:plasma membrane"/>
    <property type="evidence" value="ECO:0007669"/>
    <property type="project" value="TreeGrafter"/>
</dbReference>
<keyword evidence="2" id="KW-0812">Transmembrane</keyword>
<dbReference type="EMBL" id="JAGFMF010011509">
    <property type="protein sequence ID" value="KAG8520765.1"/>
    <property type="molecule type" value="Genomic_DNA"/>
</dbReference>
<feature type="region of interest" description="Disordered" evidence="1">
    <location>
        <begin position="229"/>
        <end position="297"/>
    </location>
</feature>
<dbReference type="Proteomes" id="UP000700334">
    <property type="component" value="Unassembled WGS sequence"/>
</dbReference>
<keyword evidence="2" id="KW-1133">Transmembrane helix</keyword>
<sequence>MMLPLLLLLSLLGPGSCLQPRKAQEDGSVEAPGHLLTRGRRQVPMTESLEGDWDDDDDNATYSTDPPESFYDSLETTAPTLKLLATMGGPAGPRTPEPAASEVPTGASAGGPAARNESGALTTQGVTVTPGPMPGDPATSGPPHMEAPSPAPITLQALSSRPVITEALNTLPGTTEVLFAEPTHTEALPAVPVATEALSTAESTAMQAPSTAPAAIETLSTELATMAAPATEAPATEAPATEAPATTAPATAAPATTAPATTAPATEPATTQAPSAGPATAKPLPTGPATPRATSDLSGSFIDKWRNQQSLFPKVTVAPSPTRAQDFIPVKQCLLAILILALVATVFLVCTVVLAVRLSRKSHMYPVRNYSPTEMVCISSLLPDGGEGSAAATANGGLPHAKSRDQKAEPGEDREGDDLTLHSFLP</sequence>
<keyword evidence="5" id="KW-1185">Reference proteome</keyword>
<evidence type="ECO:0000256" key="2">
    <source>
        <dbReference type="SAM" id="Phobius"/>
    </source>
</evidence>
<feature type="compositionally biased region" description="Low complexity" evidence="1">
    <location>
        <begin position="229"/>
        <end position="274"/>
    </location>
</feature>
<feature type="compositionally biased region" description="Basic and acidic residues" evidence="1">
    <location>
        <begin position="402"/>
        <end position="420"/>
    </location>
</feature>
<dbReference type="PANTHER" id="PTHR17384:SF7">
    <property type="entry name" value="P-SELECTIN GLYCOPROTEIN LIGAND 1"/>
    <property type="match status" value="1"/>
</dbReference>
<dbReference type="GO" id="GO:0050901">
    <property type="term" value="P:leukocyte tethering or rolling"/>
    <property type="evidence" value="ECO:0007669"/>
    <property type="project" value="TreeGrafter"/>
</dbReference>
<proteinExistence type="predicted"/>
<protein>
    <submittedName>
        <fullName evidence="4">P-selectin glycoprotein ligand 1</fullName>
    </submittedName>
</protein>
<dbReference type="OrthoDB" id="9666269at2759"/>
<accession>A0A8J6AP27</accession>
<feature type="transmembrane region" description="Helical" evidence="2">
    <location>
        <begin position="334"/>
        <end position="356"/>
    </location>
</feature>
<keyword evidence="3" id="KW-0732">Signal</keyword>
<comment type="caution">
    <text evidence="4">The sequence shown here is derived from an EMBL/GenBank/DDBJ whole genome shotgun (WGS) entry which is preliminary data.</text>
</comment>
<dbReference type="PANTHER" id="PTHR17384">
    <property type="entry name" value="P-SELECTIN GLYCOPROTEIN LIGAND-1"/>
    <property type="match status" value="1"/>
</dbReference>
<keyword evidence="2" id="KW-0472">Membrane</keyword>
<dbReference type="InterPro" id="IPR026195">
    <property type="entry name" value="PSGL-1"/>
</dbReference>
<feature type="chain" id="PRO_5035322451" evidence="3">
    <location>
        <begin position="18"/>
        <end position="426"/>
    </location>
</feature>
<reference evidence="4" key="1">
    <citation type="journal article" date="2021" name="Evol. Appl.">
        <title>The genome of the Pyrenean desman and the effects of bottlenecks and inbreeding on the genomic landscape of an endangered species.</title>
        <authorList>
            <person name="Escoda L."/>
            <person name="Castresana J."/>
        </authorList>
    </citation>
    <scope>NUCLEOTIDE SEQUENCE</scope>
    <source>
        <strain evidence="4">IBE-C5619</strain>
    </source>
</reference>
<gene>
    <name evidence="4" type="ORF">J0S82_004396</name>
</gene>
<evidence type="ECO:0000313" key="4">
    <source>
        <dbReference type="EMBL" id="KAG8520765.1"/>
    </source>
</evidence>
<evidence type="ECO:0000313" key="5">
    <source>
        <dbReference type="Proteomes" id="UP000700334"/>
    </source>
</evidence>
<organism evidence="4 5">
    <name type="scientific">Galemys pyrenaicus</name>
    <name type="common">Iberian desman</name>
    <name type="synonym">Pyrenean desman</name>
    <dbReference type="NCBI Taxonomy" id="202257"/>
    <lineage>
        <taxon>Eukaryota</taxon>
        <taxon>Metazoa</taxon>
        <taxon>Chordata</taxon>
        <taxon>Craniata</taxon>
        <taxon>Vertebrata</taxon>
        <taxon>Euteleostomi</taxon>
        <taxon>Mammalia</taxon>
        <taxon>Eutheria</taxon>
        <taxon>Laurasiatheria</taxon>
        <taxon>Eulipotyphla</taxon>
        <taxon>Talpidae</taxon>
        <taxon>Galemys</taxon>
    </lineage>
</organism>
<feature type="region of interest" description="Disordered" evidence="1">
    <location>
        <begin position="388"/>
        <end position="426"/>
    </location>
</feature>